<feature type="domain" description="Terpene synthase metal-binding" evidence="4">
    <location>
        <begin position="1"/>
        <end position="71"/>
    </location>
</feature>
<keyword evidence="3" id="KW-0456">Lyase</keyword>
<dbReference type="PANTHER" id="PTHR31225">
    <property type="entry name" value="OS04G0344100 PROTEIN-RELATED"/>
    <property type="match status" value="1"/>
</dbReference>
<evidence type="ECO:0000256" key="3">
    <source>
        <dbReference type="ARBA" id="ARBA00023239"/>
    </source>
</evidence>
<evidence type="ECO:0000313" key="5">
    <source>
        <dbReference type="EMBL" id="KAF3450071.1"/>
    </source>
</evidence>
<dbReference type="AlphaFoldDB" id="A0A8K0HCX3"/>
<gene>
    <name evidence="5" type="ORF">FNV43_RR06150</name>
</gene>
<dbReference type="GO" id="GO:0010333">
    <property type="term" value="F:terpene synthase activity"/>
    <property type="evidence" value="ECO:0007669"/>
    <property type="project" value="InterPro"/>
</dbReference>
<dbReference type="Gene3D" id="1.10.600.10">
    <property type="entry name" value="Farnesyl Diphosphate Synthase"/>
    <property type="match status" value="1"/>
</dbReference>
<dbReference type="InterPro" id="IPR008949">
    <property type="entry name" value="Isoprenoid_synthase_dom_sf"/>
</dbReference>
<dbReference type="GO" id="GO:0000287">
    <property type="term" value="F:magnesium ion binding"/>
    <property type="evidence" value="ECO:0007669"/>
    <property type="project" value="InterPro"/>
</dbReference>
<protein>
    <recommendedName>
        <fullName evidence="4">Terpene synthase metal-binding domain-containing protein</fullName>
    </recommendedName>
</protein>
<dbReference type="PANTHER" id="PTHR31225:SF93">
    <property type="entry name" value="ALPHA-HUMULENE_(-)-(E)-BETA-CARYOPHYLLENE SYNTHASE"/>
    <property type="match status" value="1"/>
</dbReference>
<accession>A0A8K0HCX3</accession>
<dbReference type="InterPro" id="IPR050148">
    <property type="entry name" value="Terpene_synthase-like"/>
</dbReference>
<sequence length="123" mass="13803">MGDIATKEVFEWVSNGPKIVKASSTVCRHMDDVVDHKFVQERKKKHGVCATSVECYMNKHGVWEEEACEECLQPRDVPMALLMPPVNLARVMNVFYKDGDGYTHAGGPMKTFISSLLVHPIPI</sequence>
<dbReference type="Pfam" id="PF03936">
    <property type="entry name" value="Terpene_synth_C"/>
    <property type="match status" value="1"/>
</dbReference>
<dbReference type="EMBL" id="VOIH02000003">
    <property type="protein sequence ID" value="KAF3450071.1"/>
    <property type="molecule type" value="Genomic_DNA"/>
</dbReference>
<proteinExistence type="predicted"/>
<evidence type="ECO:0000256" key="1">
    <source>
        <dbReference type="ARBA" id="ARBA00022723"/>
    </source>
</evidence>
<reference evidence="5" key="1">
    <citation type="submission" date="2020-03" db="EMBL/GenBank/DDBJ databases">
        <title>A high-quality chromosome-level genome assembly of a woody plant with both climbing and erect habits, Rhamnella rubrinervis.</title>
        <authorList>
            <person name="Lu Z."/>
            <person name="Yang Y."/>
            <person name="Zhu X."/>
            <person name="Sun Y."/>
        </authorList>
    </citation>
    <scope>NUCLEOTIDE SEQUENCE</scope>
    <source>
        <strain evidence="5">BYM</strain>
        <tissue evidence="5">Leaf</tissue>
    </source>
</reference>
<keyword evidence="2" id="KW-0460">Magnesium</keyword>
<dbReference type="GO" id="GO:0016114">
    <property type="term" value="P:terpenoid biosynthetic process"/>
    <property type="evidence" value="ECO:0007669"/>
    <property type="project" value="InterPro"/>
</dbReference>
<name>A0A8K0HCX3_9ROSA</name>
<evidence type="ECO:0000256" key="2">
    <source>
        <dbReference type="ARBA" id="ARBA00022842"/>
    </source>
</evidence>
<organism evidence="5 6">
    <name type="scientific">Rhamnella rubrinervis</name>
    <dbReference type="NCBI Taxonomy" id="2594499"/>
    <lineage>
        <taxon>Eukaryota</taxon>
        <taxon>Viridiplantae</taxon>
        <taxon>Streptophyta</taxon>
        <taxon>Embryophyta</taxon>
        <taxon>Tracheophyta</taxon>
        <taxon>Spermatophyta</taxon>
        <taxon>Magnoliopsida</taxon>
        <taxon>eudicotyledons</taxon>
        <taxon>Gunneridae</taxon>
        <taxon>Pentapetalae</taxon>
        <taxon>rosids</taxon>
        <taxon>fabids</taxon>
        <taxon>Rosales</taxon>
        <taxon>Rhamnaceae</taxon>
        <taxon>rhamnoid group</taxon>
        <taxon>Rhamneae</taxon>
        <taxon>Rhamnella</taxon>
    </lineage>
</organism>
<evidence type="ECO:0000259" key="4">
    <source>
        <dbReference type="Pfam" id="PF03936"/>
    </source>
</evidence>
<keyword evidence="1" id="KW-0479">Metal-binding</keyword>
<dbReference type="SUPFAM" id="SSF48576">
    <property type="entry name" value="Terpenoid synthases"/>
    <property type="match status" value="1"/>
</dbReference>
<keyword evidence="6" id="KW-1185">Reference proteome</keyword>
<comment type="caution">
    <text evidence="5">The sequence shown here is derived from an EMBL/GenBank/DDBJ whole genome shotgun (WGS) entry which is preliminary data.</text>
</comment>
<evidence type="ECO:0000313" key="6">
    <source>
        <dbReference type="Proteomes" id="UP000796880"/>
    </source>
</evidence>
<dbReference type="OrthoDB" id="1877784at2759"/>
<dbReference type="Proteomes" id="UP000796880">
    <property type="component" value="Unassembled WGS sequence"/>
</dbReference>
<dbReference type="InterPro" id="IPR005630">
    <property type="entry name" value="Terpene_synthase_metal-bd"/>
</dbReference>